<reference evidence="2 3" key="1">
    <citation type="submission" date="2023-08" db="EMBL/GenBank/DDBJ databases">
        <title>Black Yeasts Isolated from many extreme environments.</title>
        <authorList>
            <person name="Coleine C."/>
            <person name="Stajich J.E."/>
            <person name="Selbmann L."/>
        </authorList>
    </citation>
    <scope>NUCLEOTIDE SEQUENCE [LARGE SCALE GENOMIC DNA]</scope>
    <source>
        <strain evidence="2 3">CCFEE 6328</strain>
    </source>
</reference>
<evidence type="ECO:0000256" key="1">
    <source>
        <dbReference type="SAM" id="MobiDB-lite"/>
    </source>
</evidence>
<protein>
    <submittedName>
        <fullName evidence="2">Uncharacterized protein</fullName>
    </submittedName>
</protein>
<comment type="caution">
    <text evidence="2">The sequence shown here is derived from an EMBL/GenBank/DDBJ whole genome shotgun (WGS) entry which is preliminary data.</text>
</comment>
<keyword evidence="3" id="KW-1185">Reference proteome</keyword>
<feature type="compositionally biased region" description="Basic and acidic residues" evidence="1">
    <location>
        <begin position="44"/>
        <end position="59"/>
    </location>
</feature>
<evidence type="ECO:0000313" key="2">
    <source>
        <dbReference type="EMBL" id="KAK5057001.1"/>
    </source>
</evidence>
<dbReference type="Proteomes" id="UP001345691">
    <property type="component" value="Unassembled WGS sequence"/>
</dbReference>
<organism evidence="2 3">
    <name type="scientific">Exophiala sideris</name>
    <dbReference type="NCBI Taxonomy" id="1016849"/>
    <lineage>
        <taxon>Eukaryota</taxon>
        <taxon>Fungi</taxon>
        <taxon>Dikarya</taxon>
        <taxon>Ascomycota</taxon>
        <taxon>Pezizomycotina</taxon>
        <taxon>Eurotiomycetes</taxon>
        <taxon>Chaetothyriomycetidae</taxon>
        <taxon>Chaetothyriales</taxon>
        <taxon>Herpotrichiellaceae</taxon>
        <taxon>Exophiala</taxon>
    </lineage>
</organism>
<feature type="compositionally biased region" description="Basic and acidic residues" evidence="1">
    <location>
        <begin position="150"/>
        <end position="159"/>
    </location>
</feature>
<proteinExistence type="predicted"/>
<feature type="region of interest" description="Disordered" evidence="1">
    <location>
        <begin position="1"/>
        <end position="166"/>
    </location>
</feature>
<name>A0ABR0J5D1_9EURO</name>
<gene>
    <name evidence="2" type="ORF">LTR69_007639</name>
</gene>
<feature type="compositionally biased region" description="Low complexity" evidence="1">
    <location>
        <begin position="1"/>
        <end position="21"/>
    </location>
</feature>
<feature type="compositionally biased region" description="Basic and acidic residues" evidence="1">
    <location>
        <begin position="106"/>
        <end position="142"/>
    </location>
</feature>
<dbReference type="EMBL" id="JAVRRF010000017">
    <property type="protein sequence ID" value="KAK5057001.1"/>
    <property type="molecule type" value="Genomic_DNA"/>
</dbReference>
<evidence type="ECO:0000313" key="3">
    <source>
        <dbReference type="Proteomes" id="UP001345691"/>
    </source>
</evidence>
<accession>A0ABR0J5D1</accession>
<sequence length="166" mass="17986">MQPILRLAARAPRAPRRLPILSYTAQPRRFAHQDYGSEQSGMEQGKDEKNPKVGLEHPGPEAPAKKGSSSSSSSASSSSSSQTQQSSSSSSDETHGAKPAIHRPKSAAEHDDPEVKKHNEDMENRHERSVNQLSEKDNKVDKNFWSGDVGQKDAGKKSDQNSAGGQ</sequence>
<feature type="compositionally biased region" description="Low complexity" evidence="1">
    <location>
        <begin position="68"/>
        <end position="91"/>
    </location>
</feature>